<keyword evidence="1 5" id="KW-1003">Cell membrane</keyword>
<evidence type="ECO:0000256" key="6">
    <source>
        <dbReference type="PIRNR" id="PIRNR003101"/>
    </source>
</evidence>
<comment type="subcellular location">
    <subcellularLocation>
        <location evidence="5">Cell membrane</location>
        <topology evidence="5">Peripheral membrane protein</topology>
        <orientation evidence="5">Cytoplasmic side</orientation>
    </subcellularLocation>
    <text evidence="5">Localizes to the Z ring in an FtsZ-dependent manner. Targeted to the membrane through a conserved C-terminal amphipathic helix.</text>
</comment>
<dbReference type="PANTHER" id="PTHR32432:SF4">
    <property type="entry name" value="CELL DIVISION PROTEIN FTSA"/>
    <property type="match status" value="1"/>
</dbReference>
<sequence length="409" mass="43903">MVNNNKNNLRVGIDIGTSKVVCIIAENTSEGINVLGLGIQNSIGLRDGVIVDIESTVAAVKEAVSKAELMSGRQVTKAFVGISGGSVNGLNSSGAVPIKDKKVKMSEVEKVMSTAQAQRIPEGYELLHALPREFIIDNQPGVKAPLGMAGVRLEAHVHLVSCLKNSATNIGSCMKICGIDVQKYVLEQLASSHSVLTDDQKKLGVCLIDIGGGTSDVAIFSDGAISYTVNVPIAGTHVTNDIARAIQTSIQNAEDIKKKHGCAWSELADSDEMITTQSINGRENQSFSRHGLSTVIEERYQEIFQIIKQRMGNINLAQEIPAGIVLTGGASRIEGISQLAEAIFQAPVRVGKPQGLIGLSDILSNPIYSTAVGLILFAQKEQEEDYMDFAMLNEKGLINKAFRWIQNTF</sequence>
<comment type="subunit">
    <text evidence="5">Self-interacts. Interacts with FtsZ.</text>
</comment>
<accession>A0A937HY09</accession>
<dbReference type="GO" id="GO:0043093">
    <property type="term" value="P:FtsZ-dependent cytokinesis"/>
    <property type="evidence" value="ECO:0007669"/>
    <property type="project" value="UniProtKB-UniRule"/>
</dbReference>
<dbReference type="PIRSF" id="PIRSF003101">
    <property type="entry name" value="FtsA"/>
    <property type="match status" value="1"/>
</dbReference>
<gene>
    <name evidence="5 8" type="primary">ftsA</name>
    <name evidence="8" type="ORF">ISQ63_00090</name>
</gene>
<dbReference type="CDD" id="cd24048">
    <property type="entry name" value="ASKHA_NBD_FtsA"/>
    <property type="match status" value="1"/>
</dbReference>
<dbReference type="InterPro" id="IPR020823">
    <property type="entry name" value="Cell_div_FtsA"/>
</dbReference>
<feature type="domain" description="SHS2" evidence="7">
    <location>
        <begin position="10"/>
        <end position="195"/>
    </location>
</feature>
<dbReference type="InterPro" id="IPR043129">
    <property type="entry name" value="ATPase_NBD"/>
</dbReference>
<dbReference type="Proteomes" id="UP000744438">
    <property type="component" value="Unassembled WGS sequence"/>
</dbReference>
<dbReference type="GO" id="GO:0009898">
    <property type="term" value="C:cytoplasmic side of plasma membrane"/>
    <property type="evidence" value="ECO:0007669"/>
    <property type="project" value="UniProtKB-UniRule"/>
</dbReference>
<evidence type="ECO:0000256" key="5">
    <source>
        <dbReference type="HAMAP-Rule" id="MF_02033"/>
    </source>
</evidence>
<dbReference type="HAMAP" id="MF_02033">
    <property type="entry name" value="FtsA"/>
    <property type="match status" value="1"/>
</dbReference>
<evidence type="ECO:0000313" key="9">
    <source>
        <dbReference type="Proteomes" id="UP000744438"/>
    </source>
</evidence>
<dbReference type="GO" id="GO:0032153">
    <property type="term" value="C:cell division site"/>
    <property type="evidence" value="ECO:0007669"/>
    <property type="project" value="UniProtKB-UniRule"/>
</dbReference>
<evidence type="ECO:0000313" key="8">
    <source>
        <dbReference type="EMBL" id="MBL6811266.1"/>
    </source>
</evidence>
<dbReference type="SMART" id="SM00842">
    <property type="entry name" value="FtsA"/>
    <property type="match status" value="1"/>
</dbReference>
<keyword evidence="4 5" id="KW-0131">Cell cycle</keyword>
<comment type="caution">
    <text evidence="8">The sequence shown here is derived from an EMBL/GenBank/DDBJ whole genome shotgun (WGS) entry which is preliminary data.</text>
</comment>
<evidence type="ECO:0000259" key="7">
    <source>
        <dbReference type="SMART" id="SM00842"/>
    </source>
</evidence>
<dbReference type="NCBIfam" id="TIGR01174">
    <property type="entry name" value="ftsA"/>
    <property type="match status" value="1"/>
</dbReference>
<dbReference type="SUPFAM" id="SSF53067">
    <property type="entry name" value="Actin-like ATPase domain"/>
    <property type="match status" value="2"/>
</dbReference>
<dbReference type="InterPro" id="IPR003494">
    <property type="entry name" value="SHS2_FtsA"/>
</dbReference>
<comment type="similarity">
    <text evidence="5 6">Belongs to the FtsA/MreB family.</text>
</comment>
<proteinExistence type="inferred from homology"/>
<evidence type="ECO:0000256" key="3">
    <source>
        <dbReference type="ARBA" id="ARBA00023136"/>
    </source>
</evidence>
<protein>
    <recommendedName>
        <fullName evidence="5 6">Cell division protein FtsA</fullName>
    </recommendedName>
</protein>
<keyword evidence="3 5" id="KW-0472">Membrane</keyword>
<dbReference type="AlphaFoldDB" id="A0A937HY09"/>
<dbReference type="EMBL" id="JADHQC010000001">
    <property type="protein sequence ID" value="MBL6811266.1"/>
    <property type="molecule type" value="Genomic_DNA"/>
</dbReference>
<dbReference type="Gene3D" id="3.30.1490.110">
    <property type="match status" value="1"/>
</dbReference>
<name>A0A937HY09_9GAMM</name>
<keyword evidence="2 5" id="KW-0132">Cell division</keyword>
<organism evidence="8 9">
    <name type="scientific">SAR86 cluster bacterium</name>
    <dbReference type="NCBI Taxonomy" id="2030880"/>
    <lineage>
        <taxon>Bacteria</taxon>
        <taxon>Pseudomonadati</taxon>
        <taxon>Pseudomonadota</taxon>
        <taxon>Gammaproteobacteria</taxon>
        <taxon>SAR86 cluster</taxon>
    </lineage>
</organism>
<evidence type="ECO:0000256" key="1">
    <source>
        <dbReference type="ARBA" id="ARBA00022475"/>
    </source>
</evidence>
<dbReference type="Pfam" id="PF02491">
    <property type="entry name" value="SHS2_FTSA"/>
    <property type="match status" value="1"/>
</dbReference>
<comment type="function">
    <text evidence="5 6">Cell division protein that is involved in the assembly of the Z ring. May serve as a membrane anchor for the Z ring.</text>
</comment>
<reference evidence="8" key="1">
    <citation type="submission" date="2020-10" db="EMBL/GenBank/DDBJ databases">
        <title>Microbiome of the Black Sea water column analyzed by genome centric metagenomics.</title>
        <authorList>
            <person name="Cabello-Yeves P.J."/>
            <person name="Callieri C."/>
            <person name="Picazo A."/>
            <person name="Mehrshad M."/>
            <person name="Haro-Moreno J.M."/>
            <person name="Roda-Garcia J."/>
            <person name="Dzembekova N."/>
            <person name="Slabakova V."/>
            <person name="Slabakova N."/>
            <person name="Moncheva S."/>
            <person name="Rodriguez-Valera F."/>
        </authorList>
    </citation>
    <scope>NUCLEOTIDE SEQUENCE</scope>
    <source>
        <strain evidence="8">BS307-5m-G49</strain>
    </source>
</reference>
<evidence type="ECO:0000256" key="2">
    <source>
        <dbReference type="ARBA" id="ARBA00022618"/>
    </source>
</evidence>
<evidence type="ECO:0000256" key="4">
    <source>
        <dbReference type="ARBA" id="ARBA00023306"/>
    </source>
</evidence>
<dbReference type="InterPro" id="IPR050696">
    <property type="entry name" value="FtsA/MreB"/>
</dbReference>
<dbReference type="PANTHER" id="PTHR32432">
    <property type="entry name" value="CELL DIVISION PROTEIN FTSA-RELATED"/>
    <property type="match status" value="1"/>
</dbReference>
<dbReference type="Gene3D" id="3.30.420.40">
    <property type="match status" value="2"/>
</dbReference>
<dbReference type="Pfam" id="PF14450">
    <property type="entry name" value="FtsA"/>
    <property type="match status" value="1"/>
</dbReference>